<keyword evidence="4" id="KW-0804">Transcription</keyword>
<keyword evidence="3" id="KW-0238">DNA-binding</keyword>
<dbReference type="AlphaFoldDB" id="A0A538SVC7"/>
<dbReference type="InterPro" id="IPR011006">
    <property type="entry name" value="CheY-like_superfamily"/>
</dbReference>
<evidence type="ECO:0000313" key="11">
    <source>
        <dbReference type="Proteomes" id="UP000319829"/>
    </source>
</evidence>
<dbReference type="Proteomes" id="UP000317366">
    <property type="component" value="Unassembled WGS sequence"/>
</dbReference>
<evidence type="ECO:0000313" key="9">
    <source>
        <dbReference type="EMBL" id="TMQ61158.1"/>
    </source>
</evidence>
<dbReference type="PRINTS" id="PR00038">
    <property type="entry name" value="HTHLUXR"/>
</dbReference>
<evidence type="ECO:0000313" key="10">
    <source>
        <dbReference type="Proteomes" id="UP000317366"/>
    </source>
</evidence>
<evidence type="ECO:0000256" key="2">
    <source>
        <dbReference type="ARBA" id="ARBA00023015"/>
    </source>
</evidence>
<proteinExistence type="predicted"/>
<dbReference type="EMBL" id="VBOX01000110">
    <property type="protein sequence ID" value="TMQ61158.1"/>
    <property type="molecule type" value="Genomic_DNA"/>
</dbReference>
<evidence type="ECO:0000256" key="4">
    <source>
        <dbReference type="ARBA" id="ARBA00023163"/>
    </source>
</evidence>
<evidence type="ECO:0000256" key="3">
    <source>
        <dbReference type="ARBA" id="ARBA00023125"/>
    </source>
</evidence>
<protein>
    <submittedName>
        <fullName evidence="8">Response regulator transcription factor</fullName>
    </submittedName>
</protein>
<organism evidence="8 11">
    <name type="scientific">Eiseniibacteriota bacterium</name>
    <dbReference type="NCBI Taxonomy" id="2212470"/>
    <lineage>
        <taxon>Bacteria</taxon>
        <taxon>Candidatus Eiseniibacteriota</taxon>
    </lineage>
</organism>
<dbReference type="GO" id="GO:0003677">
    <property type="term" value="F:DNA binding"/>
    <property type="evidence" value="ECO:0007669"/>
    <property type="project" value="UniProtKB-KW"/>
</dbReference>
<evidence type="ECO:0000259" key="6">
    <source>
        <dbReference type="PROSITE" id="PS50043"/>
    </source>
</evidence>
<dbReference type="SMART" id="SM00421">
    <property type="entry name" value="HTH_LUXR"/>
    <property type="match status" value="1"/>
</dbReference>
<dbReference type="PROSITE" id="PS50110">
    <property type="entry name" value="RESPONSE_REGULATORY"/>
    <property type="match status" value="1"/>
</dbReference>
<dbReference type="Gene3D" id="3.40.50.2300">
    <property type="match status" value="1"/>
</dbReference>
<dbReference type="InterPro" id="IPR001789">
    <property type="entry name" value="Sig_transdc_resp-reg_receiver"/>
</dbReference>
<dbReference type="PANTHER" id="PTHR43214:SF41">
    <property type="entry name" value="NITRATE_NITRITE RESPONSE REGULATOR PROTEIN NARP"/>
    <property type="match status" value="1"/>
</dbReference>
<evidence type="ECO:0000256" key="1">
    <source>
        <dbReference type="ARBA" id="ARBA00022553"/>
    </source>
</evidence>
<comment type="caution">
    <text evidence="8">The sequence shown here is derived from an EMBL/GenBank/DDBJ whole genome shotgun (WGS) entry which is preliminary data.</text>
</comment>
<evidence type="ECO:0000313" key="8">
    <source>
        <dbReference type="EMBL" id="TMQ55348.1"/>
    </source>
</evidence>
<dbReference type="Pfam" id="PF00196">
    <property type="entry name" value="GerE"/>
    <property type="match status" value="1"/>
</dbReference>
<gene>
    <name evidence="8" type="ORF">E6K74_03500</name>
    <name evidence="9" type="ORF">E6K77_10970</name>
</gene>
<dbReference type="InterPro" id="IPR039420">
    <property type="entry name" value="WalR-like"/>
</dbReference>
<dbReference type="SUPFAM" id="SSF52172">
    <property type="entry name" value="CheY-like"/>
    <property type="match status" value="1"/>
</dbReference>
<dbReference type="InterPro" id="IPR000792">
    <property type="entry name" value="Tscrpt_reg_LuxR_C"/>
</dbReference>
<dbReference type="GO" id="GO:0000160">
    <property type="term" value="P:phosphorelay signal transduction system"/>
    <property type="evidence" value="ECO:0007669"/>
    <property type="project" value="InterPro"/>
</dbReference>
<dbReference type="Pfam" id="PF00072">
    <property type="entry name" value="Response_reg"/>
    <property type="match status" value="1"/>
</dbReference>
<dbReference type="EMBL" id="VBOU01000031">
    <property type="protein sequence ID" value="TMQ55348.1"/>
    <property type="molecule type" value="Genomic_DNA"/>
</dbReference>
<evidence type="ECO:0000259" key="7">
    <source>
        <dbReference type="PROSITE" id="PS50110"/>
    </source>
</evidence>
<dbReference type="PROSITE" id="PS50043">
    <property type="entry name" value="HTH_LUXR_2"/>
    <property type="match status" value="1"/>
</dbReference>
<accession>A0A538SVC7</accession>
<dbReference type="Proteomes" id="UP000319829">
    <property type="component" value="Unassembled WGS sequence"/>
</dbReference>
<sequence>MNLRVVLADDHALVREGIKATLEANGLSVIGEASDGRDAVRLTRELRPDVAVFDIGMPGLNGVDAARAALKESPRLKIVLVTVHTEDEYVAEAIRAGVSGYVLKKQATADLVRAIQEVSQGNTYLSPGVSRAVVDAVRSGSQLPADPLTSRERQVLQLIAEGNTTKQAASTLGISVKTVETHRSRIMDKLQIRDTAGLIRYALRRGLVTL</sequence>
<feature type="modified residue" description="4-aspartylphosphate" evidence="5">
    <location>
        <position position="54"/>
    </location>
</feature>
<reference evidence="10 11" key="1">
    <citation type="journal article" date="2019" name="Nat. Microbiol.">
        <title>Mediterranean grassland soil C-N compound turnover is dependent on rainfall and depth, and is mediated by genomically divergent microorganisms.</title>
        <authorList>
            <person name="Diamond S."/>
            <person name="Andeer P.F."/>
            <person name="Li Z."/>
            <person name="Crits-Christoph A."/>
            <person name="Burstein D."/>
            <person name="Anantharaman K."/>
            <person name="Lane K.R."/>
            <person name="Thomas B.C."/>
            <person name="Pan C."/>
            <person name="Northen T.R."/>
            <person name="Banfield J.F."/>
        </authorList>
    </citation>
    <scope>NUCLEOTIDE SEQUENCE [LARGE SCALE GENOMIC DNA]</scope>
    <source>
        <strain evidence="8">WS_4</strain>
        <strain evidence="9">WS_7</strain>
    </source>
</reference>
<dbReference type="InterPro" id="IPR016032">
    <property type="entry name" value="Sig_transdc_resp-reg_C-effctor"/>
</dbReference>
<dbReference type="SUPFAM" id="SSF46894">
    <property type="entry name" value="C-terminal effector domain of the bipartite response regulators"/>
    <property type="match status" value="1"/>
</dbReference>
<feature type="domain" description="Response regulatory" evidence="7">
    <location>
        <begin position="4"/>
        <end position="119"/>
    </location>
</feature>
<feature type="domain" description="HTH luxR-type" evidence="6">
    <location>
        <begin position="141"/>
        <end position="206"/>
    </location>
</feature>
<dbReference type="CDD" id="cd17535">
    <property type="entry name" value="REC_NarL-like"/>
    <property type="match status" value="1"/>
</dbReference>
<dbReference type="SMART" id="SM00448">
    <property type="entry name" value="REC"/>
    <property type="match status" value="1"/>
</dbReference>
<dbReference type="CDD" id="cd06170">
    <property type="entry name" value="LuxR_C_like"/>
    <property type="match status" value="1"/>
</dbReference>
<evidence type="ECO:0000256" key="5">
    <source>
        <dbReference type="PROSITE-ProRule" id="PRU00169"/>
    </source>
</evidence>
<dbReference type="GO" id="GO:0006355">
    <property type="term" value="P:regulation of DNA-templated transcription"/>
    <property type="evidence" value="ECO:0007669"/>
    <property type="project" value="InterPro"/>
</dbReference>
<keyword evidence="2" id="KW-0805">Transcription regulation</keyword>
<dbReference type="PANTHER" id="PTHR43214">
    <property type="entry name" value="TWO-COMPONENT RESPONSE REGULATOR"/>
    <property type="match status" value="1"/>
</dbReference>
<name>A0A538SVC7_UNCEI</name>
<dbReference type="InterPro" id="IPR058245">
    <property type="entry name" value="NreC/VraR/RcsB-like_REC"/>
</dbReference>
<keyword evidence="1 5" id="KW-0597">Phosphoprotein</keyword>